<comment type="caution">
    <text evidence="3">The sequence shown here is derived from an EMBL/GenBank/DDBJ whole genome shotgun (WGS) entry which is preliminary data.</text>
</comment>
<evidence type="ECO:0000256" key="1">
    <source>
        <dbReference type="SAM" id="MobiDB-lite"/>
    </source>
</evidence>
<dbReference type="EMBL" id="SNXW01000001">
    <property type="protein sequence ID" value="TDP88045.1"/>
    <property type="molecule type" value="Genomic_DNA"/>
</dbReference>
<feature type="signal peptide" evidence="2">
    <location>
        <begin position="1"/>
        <end position="24"/>
    </location>
</feature>
<protein>
    <submittedName>
        <fullName evidence="3">Phosphate-selective porin O/P</fullName>
    </submittedName>
</protein>
<feature type="chain" id="PRO_5020742268" evidence="2">
    <location>
        <begin position="25"/>
        <end position="528"/>
    </location>
</feature>
<dbReference type="Gene3D" id="2.40.160.10">
    <property type="entry name" value="Porin"/>
    <property type="match status" value="1"/>
</dbReference>
<organism evidence="3 4">
    <name type="scientific">Aquabacterium commune</name>
    <dbReference type="NCBI Taxonomy" id="70586"/>
    <lineage>
        <taxon>Bacteria</taxon>
        <taxon>Pseudomonadati</taxon>
        <taxon>Pseudomonadota</taxon>
        <taxon>Betaproteobacteria</taxon>
        <taxon>Burkholderiales</taxon>
        <taxon>Aquabacterium</taxon>
    </lineage>
</organism>
<feature type="compositionally biased region" description="Low complexity" evidence="1">
    <location>
        <begin position="51"/>
        <end position="73"/>
    </location>
</feature>
<name>A0A4R6RPB8_9BURK</name>
<evidence type="ECO:0000313" key="3">
    <source>
        <dbReference type="EMBL" id="TDP88045.1"/>
    </source>
</evidence>
<dbReference type="SUPFAM" id="SSF56935">
    <property type="entry name" value="Porins"/>
    <property type="match status" value="1"/>
</dbReference>
<dbReference type="InterPro" id="IPR023614">
    <property type="entry name" value="Porin_dom_sf"/>
</dbReference>
<dbReference type="AlphaFoldDB" id="A0A4R6RPB8"/>
<dbReference type="Pfam" id="PF07396">
    <property type="entry name" value="Porin_O_P"/>
    <property type="match status" value="1"/>
</dbReference>
<dbReference type="InterPro" id="IPR010870">
    <property type="entry name" value="Porin_O/P"/>
</dbReference>
<proteinExistence type="predicted"/>
<dbReference type="RefSeq" id="WP_133605708.1">
    <property type="nucleotide sequence ID" value="NZ_SNXW01000001.1"/>
</dbReference>
<keyword evidence="2" id="KW-0732">Signal</keyword>
<gene>
    <name evidence="3" type="ORF">EV672_101181</name>
</gene>
<evidence type="ECO:0000313" key="4">
    <source>
        <dbReference type="Proteomes" id="UP000294593"/>
    </source>
</evidence>
<sequence>MPFQKKTQVAIAALIALSSVTAQAQSSNNEVQSLKNTVEELRRQVEELRGLVKQGPASTAAPAAPAEGESQESIDARTSASKADIQGLRTDLENYKYDQSRLQERNIPSVLRNTRIGGSVTLGYDKRSPAFQVGDSQTTAATAGAPGEPRKNGFRAPSVALNFAGNLYRDYAEGKNLTYRVALSVASTGTNATNNSQVNLTDAWARYSFQPATGNLEDPIGTITLGQQAVPFGLDAPALDPEVRAVINNALFVSGLGLADRQVGLLVQGDYDPYVDFTNNYRAPLLQYSLGFFNGNGPNKNDNNSNRDWIARVAYTLPVDYTSWLRQLQFGVSYYKRNPTIATSASPTALATSLTGRSGEQSIRGFDINWTHLPFSIAYEWAYGKTEIGPGVAATATTPAGLTLAQSRLINPDDFKRGVGQYINLGYTFGEQFLASSRNQGKFDDFWPTSFQAFVRADTFDPNRADKSRKDRQFRTTLGLNVFFAETTRFQINYFKDRNQNGVDALLPNTTTVGKRQNGVQAQLVAAF</sequence>
<evidence type="ECO:0000256" key="2">
    <source>
        <dbReference type="SAM" id="SignalP"/>
    </source>
</evidence>
<feature type="region of interest" description="Disordered" evidence="1">
    <location>
        <begin position="49"/>
        <end position="82"/>
    </location>
</feature>
<dbReference type="Proteomes" id="UP000294593">
    <property type="component" value="Unassembled WGS sequence"/>
</dbReference>
<keyword evidence="4" id="KW-1185">Reference proteome</keyword>
<reference evidence="3 4" key="1">
    <citation type="submission" date="2019-03" db="EMBL/GenBank/DDBJ databases">
        <title>Genomic Encyclopedia of Type Strains, Phase IV (KMG-IV): sequencing the most valuable type-strain genomes for metagenomic binning, comparative biology and taxonomic classification.</title>
        <authorList>
            <person name="Goeker M."/>
        </authorList>
    </citation>
    <scope>NUCLEOTIDE SEQUENCE [LARGE SCALE GENOMIC DNA]</scope>
    <source>
        <strain evidence="3 4">DSM 11901</strain>
    </source>
</reference>
<dbReference type="OrthoDB" id="6666566at2"/>
<accession>A0A4R6RPB8</accession>